<evidence type="ECO:0000256" key="1">
    <source>
        <dbReference type="ARBA" id="ARBA00012252"/>
    </source>
</evidence>
<dbReference type="SMART" id="SM01221">
    <property type="entry name" value="FTCD"/>
    <property type="match status" value="1"/>
</dbReference>
<name>T1AMQ4_9ZZZZ</name>
<dbReference type="InterPro" id="IPR051623">
    <property type="entry name" value="FTCD"/>
</dbReference>
<reference evidence="5" key="2">
    <citation type="journal article" date="2014" name="ISME J.">
        <title>Microbial stratification in low pH oxic and suboxic macroscopic growths along an acid mine drainage.</title>
        <authorList>
            <person name="Mendez-Garcia C."/>
            <person name="Mesa V."/>
            <person name="Sprenger R.R."/>
            <person name="Richter M."/>
            <person name="Diez M.S."/>
            <person name="Solano J."/>
            <person name="Bargiela R."/>
            <person name="Golyshina O.V."/>
            <person name="Manteca A."/>
            <person name="Ramos J.L."/>
            <person name="Gallego J.R."/>
            <person name="Llorente I."/>
            <person name="Martins Dos Santos V.A."/>
            <person name="Jensen O.N."/>
            <person name="Pelaez A.I."/>
            <person name="Sanchez J."/>
            <person name="Ferrer M."/>
        </authorList>
    </citation>
    <scope>NUCLEOTIDE SEQUENCE</scope>
</reference>
<feature type="non-terminal residue" evidence="5">
    <location>
        <position position="170"/>
    </location>
</feature>
<dbReference type="AlphaFoldDB" id="T1AMQ4"/>
<evidence type="ECO:0000259" key="4">
    <source>
        <dbReference type="SMART" id="SM01222"/>
    </source>
</evidence>
<keyword evidence="2 5" id="KW-0808">Transferase</keyword>
<dbReference type="SUPFAM" id="SSF55116">
    <property type="entry name" value="Formiminotransferase domain of formiminotransferase-cyclodeaminase"/>
    <property type="match status" value="2"/>
</dbReference>
<dbReference type="PANTHER" id="PTHR12234">
    <property type="entry name" value="FORMIMINOTRANSFERASE-CYCLODEAMINASE"/>
    <property type="match status" value="1"/>
</dbReference>
<reference evidence="5" key="1">
    <citation type="submission" date="2013-08" db="EMBL/GenBank/DDBJ databases">
        <authorList>
            <person name="Mendez C."/>
            <person name="Richter M."/>
            <person name="Ferrer M."/>
            <person name="Sanchez J."/>
        </authorList>
    </citation>
    <scope>NUCLEOTIDE SEQUENCE</scope>
</reference>
<evidence type="ECO:0000259" key="3">
    <source>
        <dbReference type="SMART" id="SM01221"/>
    </source>
</evidence>
<protein>
    <recommendedName>
        <fullName evidence="1">glutamate formimidoyltransferase</fullName>
        <ecNumber evidence="1">2.1.2.5</ecNumber>
    </recommendedName>
</protein>
<sequence>MGMMTVATEVIDLTHHTGEHPRMGATDVVPFVPLGGATVEEAVRLAERLGERVWKELGIPVYLYGSAARRPERVDLPAVRKGGFEGIREEIGKNPDRAPDVGESRVHPTAGAVAIGARPVLIAFNAYLTTPDVGIAKKIAKAVRSRDGGLAEVRALGFEIKERNRAQVSM</sequence>
<accession>T1AMQ4</accession>
<dbReference type="GO" id="GO:0030409">
    <property type="term" value="F:glutamate formimidoyltransferase activity"/>
    <property type="evidence" value="ECO:0007669"/>
    <property type="project" value="UniProtKB-EC"/>
</dbReference>
<dbReference type="InterPro" id="IPR013802">
    <property type="entry name" value="Formiminotransferase_C"/>
</dbReference>
<dbReference type="InterPro" id="IPR037070">
    <property type="entry name" value="Formiminotransferase_C_sf"/>
</dbReference>
<evidence type="ECO:0000256" key="2">
    <source>
        <dbReference type="ARBA" id="ARBA00022679"/>
    </source>
</evidence>
<dbReference type="InterPro" id="IPR012886">
    <property type="entry name" value="Formiminotransferase_N"/>
</dbReference>
<dbReference type="Gene3D" id="3.30.990.10">
    <property type="entry name" value="Formiminotransferase, N-terminal subdomain"/>
    <property type="match status" value="1"/>
</dbReference>
<dbReference type="GO" id="GO:0005542">
    <property type="term" value="F:folic acid binding"/>
    <property type="evidence" value="ECO:0007669"/>
    <property type="project" value="InterPro"/>
</dbReference>
<dbReference type="SMART" id="SM01222">
    <property type="entry name" value="FTCD_N"/>
    <property type="match status" value="1"/>
</dbReference>
<feature type="domain" description="Formiminotransferase C-terminal subdomain" evidence="3">
    <location>
        <begin position="120"/>
        <end position="170"/>
    </location>
</feature>
<dbReference type="InterPro" id="IPR022384">
    <property type="entry name" value="FormiminoTrfase_cat_dom_sf"/>
</dbReference>
<feature type="domain" description="Formiminotransferase N-terminal subdomain" evidence="4">
    <location>
        <begin position="1"/>
        <end position="119"/>
    </location>
</feature>
<dbReference type="Pfam" id="PF07837">
    <property type="entry name" value="FTCD_N"/>
    <property type="match status" value="1"/>
</dbReference>
<dbReference type="Gene3D" id="3.30.70.670">
    <property type="entry name" value="Formiminotransferase, C-terminal subdomain"/>
    <property type="match status" value="1"/>
</dbReference>
<dbReference type="InterPro" id="IPR037064">
    <property type="entry name" value="Formiminotransferase_N_sf"/>
</dbReference>
<comment type="caution">
    <text evidence="5">The sequence shown here is derived from an EMBL/GenBank/DDBJ whole genome shotgun (WGS) entry which is preliminary data.</text>
</comment>
<proteinExistence type="predicted"/>
<dbReference type="PANTHER" id="PTHR12234:SF8">
    <property type="entry name" value="FORMIMINOTRANSFERASE-CYCLODEAMINASE"/>
    <property type="match status" value="1"/>
</dbReference>
<gene>
    <name evidence="5" type="ORF">B1A_15998</name>
</gene>
<dbReference type="EC" id="2.1.2.5" evidence="1"/>
<dbReference type="EMBL" id="AUZX01011755">
    <property type="protein sequence ID" value="EQD41994.1"/>
    <property type="molecule type" value="Genomic_DNA"/>
</dbReference>
<evidence type="ECO:0000313" key="5">
    <source>
        <dbReference type="EMBL" id="EQD41994.1"/>
    </source>
</evidence>
<organism evidence="5">
    <name type="scientific">mine drainage metagenome</name>
    <dbReference type="NCBI Taxonomy" id="410659"/>
    <lineage>
        <taxon>unclassified sequences</taxon>
        <taxon>metagenomes</taxon>
        <taxon>ecological metagenomes</taxon>
    </lineage>
</organism>